<evidence type="ECO:0000256" key="1">
    <source>
        <dbReference type="SAM" id="MobiDB-lite"/>
    </source>
</evidence>
<evidence type="ECO:0000313" key="2">
    <source>
        <dbReference type="Ensembl" id="ENSUPAP00010020929.1"/>
    </source>
</evidence>
<dbReference type="GeneTree" id="ENSGT00940000164092"/>
<keyword evidence="3" id="KW-1185">Reference proteome</keyword>
<proteinExistence type="predicted"/>
<feature type="region of interest" description="Disordered" evidence="1">
    <location>
        <begin position="1"/>
        <end position="82"/>
    </location>
</feature>
<protein>
    <submittedName>
        <fullName evidence="2">Uncharacterized protein</fullName>
    </submittedName>
</protein>
<name>A0A8D2HU70_UROPR</name>
<sequence length="82" mass="8920">MSSYQQKQPFVPPPQLQEQQVKQPCQPPPKGEPCHPNVPQPGNTKTPEPGCTVVPQPGYTVVPEPFPSKVAPGPAQQKTKQK</sequence>
<dbReference type="AlphaFoldDB" id="A0A8D2HU70"/>
<dbReference type="PRINTS" id="PR00021">
    <property type="entry name" value="PRORICH"/>
</dbReference>
<reference evidence="2" key="1">
    <citation type="submission" date="2025-08" db="UniProtKB">
        <authorList>
            <consortium name="Ensembl"/>
        </authorList>
    </citation>
    <scope>IDENTIFICATION</scope>
</reference>
<dbReference type="Ensembl" id="ENSUPAT00010023819.1">
    <property type="protein sequence ID" value="ENSUPAP00010020929.1"/>
    <property type="gene ID" value="ENSUPAG00010016599.1"/>
</dbReference>
<organism evidence="2 3">
    <name type="scientific">Urocitellus parryii</name>
    <name type="common">Arctic ground squirrel</name>
    <name type="synonym">Spermophilus parryii</name>
    <dbReference type="NCBI Taxonomy" id="9999"/>
    <lineage>
        <taxon>Eukaryota</taxon>
        <taxon>Metazoa</taxon>
        <taxon>Chordata</taxon>
        <taxon>Craniata</taxon>
        <taxon>Vertebrata</taxon>
        <taxon>Euteleostomi</taxon>
        <taxon>Mammalia</taxon>
        <taxon>Eutheria</taxon>
        <taxon>Euarchontoglires</taxon>
        <taxon>Glires</taxon>
        <taxon>Rodentia</taxon>
        <taxon>Sciuromorpha</taxon>
        <taxon>Sciuridae</taxon>
        <taxon>Xerinae</taxon>
        <taxon>Marmotini</taxon>
        <taxon>Urocitellus</taxon>
    </lineage>
</organism>
<accession>A0A8D2HU70</accession>
<evidence type="ECO:0000313" key="3">
    <source>
        <dbReference type="Proteomes" id="UP000694417"/>
    </source>
</evidence>
<reference evidence="2" key="2">
    <citation type="submission" date="2025-09" db="UniProtKB">
        <authorList>
            <consortium name="Ensembl"/>
        </authorList>
    </citation>
    <scope>IDENTIFICATION</scope>
</reference>
<dbReference type="Proteomes" id="UP000694417">
    <property type="component" value="Unplaced"/>
</dbReference>
<dbReference type="Pfam" id="PF02389">
    <property type="entry name" value="Cornifin"/>
    <property type="match status" value="1"/>
</dbReference>
<feature type="compositionally biased region" description="Pro residues" evidence="1">
    <location>
        <begin position="25"/>
        <end position="39"/>
    </location>
</feature>